<name>A0A2N9LTZ1_9BACT</name>
<dbReference type="PANTHER" id="PTHR46112:SF3">
    <property type="entry name" value="AMINOPEPTIDASE YPDF"/>
    <property type="match status" value="1"/>
</dbReference>
<dbReference type="CDD" id="cd01092">
    <property type="entry name" value="APP-like"/>
    <property type="match status" value="1"/>
</dbReference>
<dbReference type="InterPro" id="IPR036005">
    <property type="entry name" value="Creatinase/aminopeptidase-like"/>
</dbReference>
<protein>
    <submittedName>
        <fullName evidence="3">Peptidase, M24 family</fullName>
        <ecNumber evidence="3">3.4.-.-</ecNumber>
    </submittedName>
</protein>
<dbReference type="GO" id="GO:0008235">
    <property type="term" value="F:metalloexopeptidase activity"/>
    <property type="evidence" value="ECO:0007669"/>
    <property type="project" value="UniProtKB-ARBA"/>
</dbReference>
<dbReference type="Pfam" id="PF01321">
    <property type="entry name" value="Creatinase_N"/>
    <property type="match status" value="1"/>
</dbReference>
<feature type="domain" description="Creatinase N-terminal" evidence="2">
    <location>
        <begin position="21"/>
        <end position="131"/>
    </location>
</feature>
<dbReference type="PRINTS" id="PR00599">
    <property type="entry name" value="MAPEPTIDASE"/>
</dbReference>
<dbReference type="Gene3D" id="3.40.350.10">
    <property type="entry name" value="Creatinase/prolidase N-terminal domain"/>
    <property type="match status" value="1"/>
</dbReference>
<feature type="domain" description="Peptidase M24" evidence="1">
    <location>
        <begin position="160"/>
        <end position="361"/>
    </location>
</feature>
<dbReference type="Gene3D" id="3.90.230.10">
    <property type="entry name" value="Creatinase/methionine aminopeptidase superfamily"/>
    <property type="match status" value="1"/>
</dbReference>
<dbReference type="AlphaFoldDB" id="A0A2N9LTZ1"/>
<evidence type="ECO:0000313" key="3">
    <source>
        <dbReference type="EMBL" id="SPE26593.1"/>
    </source>
</evidence>
<accession>A0A2N9LTZ1</accession>
<dbReference type="InterPro" id="IPR000994">
    <property type="entry name" value="Pept_M24"/>
</dbReference>
<dbReference type="GO" id="GO:0004177">
    <property type="term" value="F:aminopeptidase activity"/>
    <property type="evidence" value="ECO:0007669"/>
    <property type="project" value="UniProtKB-ARBA"/>
</dbReference>
<dbReference type="SUPFAM" id="SSF55920">
    <property type="entry name" value="Creatinase/aminopeptidase"/>
    <property type="match status" value="1"/>
</dbReference>
<dbReference type="InterPro" id="IPR050659">
    <property type="entry name" value="Peptidase_M24B"/>
</dbReference>
<dbReference type="InterPro" id="IPR029149">
    <property type="entry name" value="Creatin/AminoP/Spt16_N"/>
</dbReference>
<dbReference type="PANTHER" id="PTHR46112">
    <property type="entry name" value="AMINOPEPTIDASE"/>
    <property type="match status" value="1"/>
</dbReference>
<proteinExistence type="predicted"/>
<dbReference type="EMBL" id="OKRB01000114">
    <property type="protein sequence ID" value="SPE26593.1"/>
    <property type="molecule type" value="Genomic_DNA"/>
</dbReference>
<dbReference type="InterPro" id="IPR001714">
    <property type="entry name" value="Pept_M24_MAP"/>
</dbReference>
<dbReference type="SUPFAM" id="SSF53092">
    <property type="entry name" value="Creatinase/prolidase N-terminal domain"/>
    <property type="match status" value="1"/>
</dbReference>
<reference evidence="4" key="1">
    <citation type="submission" date="2018-02" db="EMBL/GenBank/DDBJ databases">
        <authorList>
            <person name="Hausmann B."/>
        </authorList>
    </citation>
    <scope>NUCLEOTIDE SEQUENCE [LARGE SCALE GENOMIC DNA]</scope>
    <source>
        <strain evidence="4">Peat soil MAG SbA5</strain>
    </source>
</reference>
<evidence type="ECO:0000259" key="2">
    <source>
        <dbReference type="Pfam" id="PF01321"/>
    </source>
</evidence>
<dbReference type="Proteomes" id="UP000239735">
    <property type="component" value="Unassembled WGS sequence"/>
</dbReference>
<keyword evidence="3" id="KW-0378">Hydrolase</keyword>
<dbReference type="EC" id="3.4.-.-" evidence="3"/>
<dbReference type="InterPro" id="IPR000587">
    <property type="entry name" value="Creatinase_N"/>
</dbReference>
<sequence>MARSCELSSCVTTDPMDHIRRMGALRRKMTRAGLPGLLITHPPDVRYLSGFTGSSAALAVTRRVARLFTDGRYKAQAAEEVKAVQVEIAQSSPTVAAVQWLAAQPGVTMAGFDPARTTVADLARWKHELPSRLRRSLFQAIPAPFVEILRCVKDEDELALMAEAAFIGCKLFEHILGVLRPGLPEIEAAAELEHQARILGAEGMSFETIVASGERSAMPHGRATTTPLPRRGFVTLDFGIILKGYCSDMTRTVFLGTPRPRERSVYLAVLEAQEAAVDAVAPGVSCAEVDEAARSILRREGLAEAFSHSAGHGVGLEIHEPPRVGAGQRTRLQPGMLITIEPGVYLAGAFGVRIEDMVTVTRSGGQVLTPAPKALIEL</sequence>
<gene>
    <name evidence="3" type="ORF">SBA5_550016</name>
</gene>
<organism evidence="3 4">
    <name type="scientific">Candidatus Sulfuritelmatomonas gaucii</name>
    <dbReference type="NCBI Taxonomy" id="2043161"/>
    <lineage>
        <taxon>Bacteria</taxon>
        <taxon>Pseudomonadati</taxon>
        <taxon>Acidobacteriota</taxon>
        <taxon>Terriglobia</taxon>
        <taxon>Terriglobales</taxon>
        <taxon>Acidobacteriaceae</taxon>
        <taxon>Candidatus Sulfuritelmatomonas</taxon>
    </lineage>
</organism>
<dbReference type="Pfam" id="PF00557">
    <property type="entry name" value="Peptidase_M24"/>
    <property type="match status" value="1"/>
</dbReference>
<evidence type="ECO:0000313" key="4">
    <source>
        <dbReference type="Proteomes" id="UP000239735"/>
    </source>
</evidence>
<evidence type="ECO:0000259" key="1">
    <source>
        <dbReference type="Pfam" id="PF00557"/>
    </source>
</evidence>